<sequence length="50" mass="5690">MSLPNHTYQYARLPQKVAFFPAVPSQPRRPRSPPQQKSVPPARKHALIQA</sequence>
<accession>F8F9S8</accession>
<dbReference type="KEGG" id="pms:KNP414_05883"/>
<organism evidence="2 3">
    <name type="scientific">Paenibacillus mucilaginosus (strain KNP414)</name>
    <dbReference type="NCBI Taxonomy" id="1036673"/>
    <lineage>
        <taxon>Bacteria</taxon>
        <taxon>Bacillati</taxon>
        <taxon>Bacillota</taxon>
        <taxon>Bacilli</taxon>
        <taxon>Bacillales</taxon>
        <taxon>Paenibacillaceae</taxon>
        <taxon>Paenibacillus</taxon>
    </lineage>
</organism>
<dbReference type="PATRIC" id="fig|1036673.3.peg.5473"/>
<reference evidence="3" key="1">
    <citation type="submission" date="2011-06" db="EMBL/GenBank/DDBJ databases">
        <title>Complete genome sequence of Paenibacillus mucilaginosus KNP414.</title>
        <authorList>
            <person name="Wang J."/>
            <person name="Hu S."/>
            <person name="Hu X."/>
            <person name="Zhang B."/>
            <person name="Dong D."/>
            <person name="Zhang S."/>
            <person name="Zhao K."/>
            <person name="Wu D."/>
        </authorList>
    </citation>
    <scope>NUCLEOTIDE SEQUENCE [LARGE SCALE GENOMIC DNA]</scope>
    <source>
        <strain evidence="3">KNP414</strain>
    </source>
</reference>
<proteinExistence type="predicted"/>
<reference evidence="2 3" key="2">
    <citation type="journal article" date="2013" name="Genome Announc.">
        <title>Genome Sequence of Growth-Improving Paenibacillus mucilaginosus Strain KNP414.</title>
        <authorList>
            <person name="Lu J.J."/>
            <person name="Wang J.F."/>
            <person name="Hu X.F."/>
        </authorList>
    </citation>
    <scope>NUCLEOTIDE SEQUENCE [LARGE SCALE GENOMIC DNA]</scope>
    <source>
        <strain evidence="2 3">KNP414</strain>
    </source>
</reference>
<protein>
    <submittedName>
        <fullName evidence="2">Uncharacterized protein</fullName>
    </submittedName>
</protein>
<name>F8F9S8_PAEMK</name>
<evidence type="ECO:0000256" key="1">
    <source>
        <dbReference type="SAM" id="MobiDB-lite"/>
    </source>
</evidence>
<dbReference type="EMBL" id="CP002869">
    <property type="protein sequence ID" value="AEI44407.1"/>
    <property type="molecule type" value="Genomic_DNA"/>
</dbReference>
<evidence type="ECO:0000313" key="2">
    <source>
        <dbReference type="EMBL" id="AEI44407.1"/>
    </source>
</evidence>
<gene>
    <name evidence="2" type="ordered locus">KNP414_05883</name>
</gene>
<dbReference type="Proteomes" id="UP000006620">
    <property type="component" value="Chromosome"/>
</dbReference>
<dbReference type="AlphaFoldDB" id="F8F9S8"/>
<dbReference type="HOGENOM" id="CLU_3120661_0_0_9"/>
<feature type="region of interest" description="Disordered" evidence="1">
    <location>
        <begin position="23"/>
        <end position="50"/>
    </location>
</feature>
<evidence type="ECO:0000313" key="3">
    <source>
        <dbReference type="Proteomes" id="UP000006620"/>
    </source>
</evidence>